<evidence type="ECO:0000313" key="1">
    <source>
        <dbReference type="EMBL" id="PAK95312.1"/>
    </source>
</evidence>
<dbReference type="RefSeq" id="WP_095376280.1">
    <property type="nucleotide sequence ID" value="NZ_JALXOP010000066.1"/>
</dbReference>
<sequence>MTSSQHPENAPSGLIDTGFVLRFEPLYELSDLEAEIFDDIAPKVVRREGYKRKNFLKVVEWKAVAVLPTAQELSGDDIDYVTGVALDEDTPNHLRLPFLKVLPGVGNPLASALLTVFDPKKYSILDSRAVGVLHDHGLLETPNPSRVDYTAYRKLMKSLAKGANCAPLDLYRALIAYSRQPQG</sequence>
<dbReference type="EMBL" id="NCWY01000008">
    <property type="protein sequence ID" value="PAK95312.1"/>
    <property type="molecule type" value="Genomic_DNA"/>
</dbReference>
<dbReference type="Proteomes" id="UP000216867">
    <property type="component" value="Unassembled WGS sequence"/>
</dbReference>
<name>A0A269ZBY4_9MICO</name>
<organism evidence="1 2">
    <name type="scientific">Brevibacterium casei</name>
    <dbReference type="NCBI Taxonomy" id="33889"/>
    <lineage>
        <taxon>Bacteria</taxon>
        <taxon>Bacillati</taxon>
        <taxon>Actinomycetota</taxon>
        <taxon>Actinomycetes</taxon>
        <taxon>Micrococcales</taxon>
        <taxon>Brevibacteriaceae</taxon>
        <taxon>Brevibacterium</taxon>
    </lineage>
</organism>
<evidence type="ECO:0000313" key="2">
    <source>
        <dbReference type="Proteomes" id="UP000216867"/>
    </source>
</evidence>
<comment type="caution">
    <text evidence="1">The sequence shown here is derived from an EMBL/GenBank/DDBJ whole genome shotgun (WGS) entry which is preliminary data.</text>
</comment>
<gene>
    <name evidence="1" type="ORF">B8X04_10880</name>
</gene>
<dbReference type="AlphaFoldDB" id="A0A269ZBY4"/>
<reference evidence="1 2" key="1">
    <citation type="submission" date="2017-04" db="EMBL/GenBank/DDBJ databases">
        <title>Kefir bacterial isolates.</title>
        <authorList>
            <person name="Kim Y."/>
            <person name="Blasche S."/>
            <person name="Patil K.R."/>
        </authorList>
    </citation>
    <scope>NUCLEOTIDE SEQUENCE [LARGE SCALE GENOMIC DNA]</scope>
    <source>
        <strain evidence="1 2">OG2</strain>
    </source>
</reference>
<proteinExistence type="predicted"/>
<protein>
    <submittedName>
        <fullName evidence="1">Uncharacterized protein</fullName>
    </submittedName>
</protein>
<accession>A0A269ZBY4</accession>